<dbReference type="AlphaFoldDB" id="A0A3N1CRH0"/>
<dbReference type="RefSeq" id="WP_148085891.1">
    <property type="nucleotide sequence ID" value="NZ_RJKE01000001.1"/>
</dbReference>
<evidence type="ECO:0000313" key="2">
    <source>
        <dbReference type="Proteomes" id="UP000272400"/>
    </source>
</evidence>
<dbReference type="Proteomes" id="UP000272400">
    <property type="component" value="Unassembled WGS sequence"/>
</dbReference>
<evidence type="ECO:0000313" key="1">
    <source>
        <dbReference type="EMBL" id="ROO83909.1"/>
    </source>
</evidence>
<protein>
    <submittedName>
        <fullName evidence="1">Uncharacterized protein</fullName>
    </submittedName>
</protein>
<keyword evidence="2" id="KW-1185">Reference proteome</keyword>
<accession>A0A3N1CRH0</accession>
<reference evidence="1 2" key="1">
    <citation type="submission" date="2018-11" db="EMBL/GenBank/DDBJ databases">
        <title>Sequencing the genomes of 1000 actinobacteria strains.</title>
        <authorList>
            <person name="Klenk H.-P."/>
        </authorList>
    </citation>
    <scope>NUCLEOTIDE SEQUENCE [LARGE SCALE GENOMIC DNA]</scope>
    <source>
        <strain evidence="1 2">DSM 44254</strain>
    </source>
</reference>
<dbReference type="EMBL" id="RJKE01000001">
    <property type="protein sequence ID" value="ROO83909.1"/>
    <property type="molecule type" value="Genomic_DNA"/>
</dbReference>
<dbReference type="OrthoDB" id="3848264at2"/>
<sequence>MAEKWVEKTVAGFDEWAGERGGADLHGARIIVSLLDLNETAELTAELLEETLLEDFPENVVAGPDDAPAVLGAARALVEYLARGGELAEPVAARCRALLDDLAPRLAEALAEASGDDGEAMEFLGRMMAAEGIDLDDEEAVEAWIAAFEALPEEERMQRTMRQFAAENVVPPVRLAAVAELAATARESGLLREALGLADWIGARAATDGRLSAADAEAAATALGLPVPRAGGGVFPEVERMYDALGEVGVIETDGAEIRQGDRPDSASDEEVLALWIALLDGLVGQEYAEGSSLSPVEVVWSELPGVLLRMYESGEPVAIGQLVVDLLEHIQAGYDVADGEVFAEGVPQALRLDLEDLARWGAVTFATADEAALTPLGLFAVRELLLAEGYTAPLIGDLAESTAEDLIKGLGFHREDTAEEEIALWLAKRSAEEAAQGLLHLMRQGRPAQRNIAAVVLGQVDRPAEQLIRGALEFPETRPYALMWLNGHGDESAMPTEADMQWMFVDTVAGMTEALGPHDAVHLALSDTPEEADLTGLITDIWRIPHPDVADVLEAIGEHHHDRDLAKAARKAVFKARSK</sequence>
<gene>
    <name evidence="1" type="ORF">EDD29_1419</name>
</gene>
<organism evidence="1 2">
    <name type="scientific">Actinocorallia herbida</name>
    <dbReference type="NCBI Taxonomy" id="58109"/>
    <lineage>
        <taxon>Bacteria</taxon>
        <taxon>Bacillati</taxon>
        <taxon>Actinomycetota</taxon>
        <taxon>Actinomycetes</taxon>
        <taxon>Streptosporangiales</taxon>
        <taxon>Thermomonosporaceae</taxon>
        <taxon>Actinocorallia</taxon>
    </lineage>
</organism>
<name>A0A3N1CRH0_9ACTN</name>
<proteinExistence type="predicted"/>
<comment type="caution">
    <text evidence="1">The sequence shown here is derived from an EMBL/GenBank/DDBJ whole genome shotgun (WGS) entry which is preliminary data.</text>
</comment>